<sequence>MTDDTAEEQIEDAIRDYYSALFVYAQANGDRGIRISSLEAVTDQDYEYEVVEQDSDAIEQSYTGTVVQEGAEWVVEPDHDETPTRED</sequence>
<reference evidence="1" key="2">
    <citation type="submission" date="2020-09" db="EMBL/GenBank/DDBJ databases">
        <authorList>
            <person name="Sun Q."/>
            <person name="Ohkuma M."/>
        </authorList>
    </citation>
    <scope>NUCLEOTIDE SEQUENCE</scope>
    <source>
        <strain evidence="1">JCM 19018</strain>
    </source>
</reference>
<dbReference type="Proteomes" id="UP000614221">
    <property type="component" value="Unassembled WGS sequence"/>
</dbReference>
<gene>
    <name evidence="1" type="ORF">GCM10009067_31830</name>
</gene>
<reference evidence="1" key="1">
    <citation type="journal article" date="2014" name="Int. J. Syst. Evol. Microbiol.">
        <title>Complete genome sequence of Corynebacterium casei LMG S-19264T (=DSM 44701T), isolated from a smear-ripened cheese.</title>
        <authorList>
            <consortium name="US DOE Joint Genome Institute (JGI-PGF)"/>
            <person name="Walter F."/>
            <person name="Albersmeier A."/>
            <person name="Kalinowski J."/>
            <person name="Ruckert C."/>
        </authorList>
    </citation>
    <scope>NUCLEOTIDE SEQUENCE</scope>
    <source>
        <strain evidence="1">JCM 19018</strain>
    </source>
</reference>
<evidence type="ECO:0000313" key="2">
    <source>
        <dbReference type="Proteomes" id="UP000614221"/>
    </source>
</evidence>
<organism evidence="1 2">
    <name type="scientific">Haloarcula sebkhae</name>
    <dbReference type="NCBI Taxonomy" id="932660"/>
    <lineage>
        <taxon>Archaea</taxon>
        <taxon>Methanobacteriati</taxon>
        <taxon>Methanobacteriota</taxon>
        <taxon>Stenosarchaea group</taxon>
        <taxon>Halobacteria</taxon>
        <taxon>Halobacteriales</taxon>
        <taxon>Haloarculaceae</taxon>
        <taxon>Haloarcula</taxon>
    </lineage>
</organism>
<dbReference type="AlphaFoldDB" id="A0A830EUE2"/>
<dbReference type="OrthoDB" id="218489at2157"/>
<comment type="caution">
    <text evidence="1">The sequence shown here is derived from an EMBL/GenBank/DDBJ whole genome shotgun (WGS) entry which is preliminary data.</text>
</comment>
<accession>A0A830EUE2</accession>
<dbReference type="RefSeq" id="WP_188979510.1">
    <property type="nucleotide sequence ID" value="NZ_BMPD01000006.1"/>
</dbReference>
<proteinExistence type="predicted"/>
<name>A0A830EUE2_9EURY</name>
<evidence type="ECO:0000313" key="1">
    <source>
        <dbReference type="EMBL" id="GGK77041.1"/>
    </source>
</evidence>
<dbReference type="EMBL" id="BMPD01000006">
    <property type="protein sequence ID" value="GGK77041.1"/>
    <property type="molecule type" value="Genomic_DNA"/>
</dbReference>
<protein>
    <submittedName>
        <fullName evidence="1">Uncharacterized protein</fullName>
    </submittedName>
</protein>